<keyword evidence="5" id="KW-1185">Reference proteome</keyword>
<evidence type="ECO:0000256" key="3">
    <source>
        <dbReference type="ARBA" id="ARBA00023163"/>
    </source>
</evidence>
<evidence type="ECO:0000256" key="2">
    <source>
        <dbReference type="ARBA" id="ARBA00023125"/>
    </source>
</evidence>
<protein>
    <submittedName>
        <fullName evidence="4">DNA-binding transcriptional regulator, AcrR family</fullName>
    </submittedName>
</protein>
<dbReference type="AlphaFoldDB" id="A0A222VSF8"/>
<dbReference type="Pfam" id="PF00440">
    <property type="entry name" value="TetR_N"/>
    <property type="match status" value="1"/>
</dbReference>
<evidence type="ECO:0000313" key="5">
    <source>
        <dbReference type="Proteomes" id="UP000199494"/>
    </source>
</evidence>
<reference evidence="4 5" key="1">
    <citation type="submission" date="2016-10" db="EMBL/GenBank/DDBJ databases">
        <authorList>
            <person name="de Groot N.N."/>
        </authorList>
    </citation>
    <scope>NUCLEOTIDE SEQUENCE [LARGE SCALE GENOMIC DNA]</scope>
    <source>
        <strain evidence="4 5">CGMCC 4.5506</strain>
    </source>
</reference>
<dbReference type="GO" id="GO:0003700">
    <property type="term" value="F:DNA-binding transcription factor activity"/>
    <property type="evidence" value="ECO:0007669"/>
    <property type="project" value="TreeGrafter"/>
</dbReference>
<dbReference type="SUPFAM" id="SSF46689">
    <property type="entry name" value="Homeodomain-like"/>
    <property type="match status" value="1"/>
</dbReference>
<dbReference type="OrthoDB" id="3472897at2"/>
<dbReference type="InterPro" id="IPR009057">
    <property type="entry name" value="Homeodomain-like_sf"/>
</dbReference>
<evidence type="ECO:0000313" key="4">
    <source>
        <dbReference type="EMBL" id="SDD51746.1"/>
    </source>
</evidence>
<keyword evidence="2 4" id="KW-0238">DNA-binding</keyword>
<dbReference type="PANTHER" id="PTHR30055:SF234">
    <property type="entry name" value="HTH-TYPE TRANSCRIPTIONAL REGULATOR BETI"/>
    <property type="match status" value="1"/>
</dbReference>
<dbReference type="InterPro" id="IPR050109">
    <property type="entry name" value="HTH-type_TetR-like_transc_reg"/>
</dbReference>
<dbReference type="PANTHER" id="PTHR30055">
    <property type="entry name" value="HTH-TYPE TRANSCRIPTIONAL REGULATOR RUTR"/>
    <property type="match status" value="1"/>
</dbReference>
<dbReference type="STRING" id="530584.SAMN05421630_109197"/>
<keyword evidence="1" id="KW-0805">Transcription regulation</keyword>
<organism evidence="4 5">
    <name type="scientific">Prauserella marina</name>
    <dbReference type="NCBI Taxonomy" id="530584"/>
    <lineage>
        <taxon>Bacteria</taxon>
        <taxon>Bacillati</taxon>
        <taxon>Actinomycetota</taxon>
        <taxon>Actinomycetes</taxon>
        <taxon>Pseudonocardiales</taxon>
        <taxon>Pseudonocardiaceae</taxon>
        <taxon>Prauserella</taxon>
    </lineage>
</organism>
<dbReference type="RefSeq" id="WP_091808281.1">
    <property type="nucleotide sequence ID" value="NZ_CP016353.1"/>
</dbReference>
<name>A0A222VSF8_9PSEU</name>
<dbReference type="Proteomes" id="UP000199494">
    <property type="component" value="Unassembled WGS sequence"/>
</dbReference>
<sequence length="202" mass="21412">MGTRDDIITAATDIMRTKGYASATTKEIARAAGYSEAALYKHFTDKTEIFLNVLQRHLPALGTSLDELSDLVGKRTVAANLGKVAATAIGFYAESFPISASLFSSRALLDAHRERLAELDGGTGPRRPIDLLAGYLREEQRVGRVLPDADPDAAAALLLGACFQQGFLVNFEHGAASDRHSADAATGLVETLLGGLVPAADR</sequence>
<dbReference type="InterPro" id="IPR036271">
    <property type="entry name" value="Tet_transcr_reg_TetR-rel_C_sf"/>
</dbReference>
<keyword evidence="3" id="KW-0804">Transcription</keyword>
<proteinExistence type="predicted"/>
<dbReference type="EMBL" id="FMZE01000009">
    <property type="protein sequence ID" value="SDD51746.1"/>
    <property type="molecule type" value="Genomic_DNA"/>
</dbReference>
<dbReference type="KEGG" id="pmad:BAY61_19265"/>
<dbReference type="PRINTS" id="PR00455">
    <property type="entry name" value="HTHTETR"/>
</dbReference>
<dbReference type="SUPFAM" id="SSF48498">
    <property type="entry name" value="Tetracyclin repressor-like, C-terminal domain"/>
    <property type="match status" value="1"/>
</dbReference>
<dbReference type="Gene3D" id="1.10.357.10">
    <property type="entry name" value="Tetracycline Repressor, domain 2"/>
    <property type="match status" value="1"/>
</dbReference>
<accession>A0A222VSF8</accession>
<evidence type="ECO:0000256" key="1">
    <source>
        <dbReference type="ARBA" id="ARBA00023015"/>
    </source>
</evidence>
<dbReference type="InterPro" id="IPR001647">
    <property type="entry name" value="HTH_TetR"/>
</dbReference>
<dbReference type="GO" id="GO:0000976">
    <property type="term" value="F:transcription cis-regulatory region binding"/>
    <property type="evidence" value="ECO:0007669"/>
    <property type="project" value="TreeGrafter"/>
</dbReference>
<dbReference type="PROSITE" id="PS50977">
    <property type="entry name" value="HTH_TETR_2"/>
    <property type="match status" value="1"/>
</dbReference>
<gene>
    <name evidence="4" type="ORF">SAMN05421630_109197</name>
</gene>